<sequence length="80" mass="8936">MFLKVLIISVILLAIVLLALGVKLFFKPKAEFGGYACAFDFQNGLDENSGCLKCQLKDLANCPEDMNNKEMIKKLKSQNH</sequence>
<feature type="transmembrane region" description="Helical" evidence="1">
    <location>
        <begin position="6"/>
        <end position="26"/>
    </location>
</feature>
<dbReference type="STRING" id="1236989.JCM15548_12658"/>
<reference evidence="2 3" key="1">
    <citation type="journal article" date="2015" name="Microbes Environ.">
        <title>Distribution and evolution of nitrogen fixation genes in the phylum bacteroidetes.</title>
        <authorList>
            <person name="Inoue J."/>
            <person name="Oshima K."/>
            <person name="Suda W."/>
            <person name="Sakamoto M."/>
            <person name="Iino T."/>
            <person name="Noda S."/>
            <person name="Hongoh Y."/>
            <person name="Hattori M."/>
            <person name="Ohkuma M."/>
        </authorList>
    </citation>
    <scope>NUCLEOTIDE SEQUENCE [LARGE SCALE GENOMIC DNA]</scope>
    <source>
        <strain evidence="2">JCM 15548</strain>
    </source>
</reference>
<evidence type="ECO:0000313" key="2">
    <source>
        <dbReference type="EMBL" id="GAO30393.1"/>
    </source>
</evidence>
<proteinExistence type="predicted"/>
<keyword evidence="3" id="KW-1185">Reference proteome</keyword>
<dbReference type="EMBL" id="BAZW01000022">
    <property type="protein sequence ID" value="GAO30393.1"/>
    <property type="molecule type" value="Genomic_DNA"/>
</dbReference>
<evidence type="ECO:0000313" key="3">
    <source>
        <dbReference type="Proteomes" id="UP000032900"/>
    </source>
</evidence>
<dbReference type="AlphaFoldDB" id="A0A0E9LYN6"/>
<name>A0A0E9LYN6_9BACT</name>
<comment type="caution">
    <text evidence="2">The sequence shown here is derived from an EMBL/GenBank/DDBJ whole genome shotgun (WGS) entry which is preliminary data.</text>
</comment>
<accession>A0A0E9LYN6</accession>
<keyword evidence="1" id="KW-1133">Transmembrane helix</keyword>
<dbReference type="Proteomes" id="UP000032900">
    <property type="component" value="Unassembled WGS sequence"/>
</dbReference>
<evidence type="ECO:0000256" key="1">
    <source>
        <dbReference type="SAM" id="Phobius"/>
    </source>
</evidence>
<dbReference type="OrthoDB" id="1123012at2"/>
<evidence type="ECO:0008006" key="4">
    <source>
        <dbReference type="Google" id="ProtNLM"/>
    </source>
</evidence>
<gene>
    <name evidence="2" type="ORF">JCM15548_12658</name>
</gene>
<protein>
    <recommendedName>
        <fullName evidence="4">Membrane or secreted protein</fullName>
    </recommendedName>
</protein>
<keyword evidence="1" id="KW-0472">Membrane</keyword>
<keyword evidence="1" id="KW-0812">Transmembrane</keyword>
<dbReference type="RefSeq" id="WP_062125335.1">
    <property type="nucleotide sequence ID" value="NZ_BAZW01000022.1"/>
</dbReference>
<organism evidence="2 3">
    <name type="scientific">Geofilum rubicundum JCM 15548</name>
    <dbReference type="NCBI Taxonomy" id="1236989"/>
    <lineage>
        <taxon>Bacteria</taxon>
        <taxon>Pseudomonadati</taxon>
        <taxon>Bacteroidota</taxon>
        <taxon>Bacteroidia</taxon>
        <taxon>Marinilabiliales</taxon>
        <taxon>Marinilabiliaceae</taxon>
        <taxon>Geofilum</taxon>
    </lineage>
</organism>